<organism evidence="2 3">
    <name type="scientific">Paraburkholderia sejongensis</name>
    <dbReference type="NCBI Taxonomy" id="2886946"/>
    <lineage>
        <taxon>Bacteria</taxon>
        <taxon>Pseudomonadati</taxon>
        <taxon>Pseudomonadota</taxon>
        <taxon>Betaproteobacteria</taxon>
        <taxon>Burkholderiales</taxon>
        <taxon>Burkholderiaceae</taxon>
        <taxon>Paraburkholderia</taxon>
    </lineage>
</organism>
<comment type="caution">
    <text evidence="2">The sequence shown here is derived from an EMBL/GenBank/DDBJ whole genome shotgun (WGS) entry which is preliminary data.</text>
</comment>
<dbReference type="RefSeq" id="WP_230509405.1">
    <property type="nucleotide sequence ID" value="NZ_JAJITD010000004.1"/>
</dbReference>
<evidence type="ECO:0000256" key="1">
    <source>
        <dbReference type="SAM" id="SignalP"/>
    </source>
</evidence>
<keyword evidence="1" id="KW-0732">Signal</keyword>
<feature type="signal peptide" evidence="1">
    <location>
        <begin position="1"/>
        <end position="37"/>
    </location>
</feature>
<protein>
    <submittedName>
        <fullName evidence="2">Uncharacterized protein</fullName>
    </submittedName>
</protein>
<gene>
    <name evidence="2" type="ORF">LJ656_08880</name>
</gene>
<dbReference type="Proteomes" id="UP001431019">
    <property type="component" value="Unassembled WGS sequence"/>
</dbReference>
<reference evidence="2 3" key="1">
    <citation type="submission" date="2021-11" db="EMBL/GenBank/DDBJ databases">
        <authorList>
            <person name="Oh E.-T."/>
            <person name="Kim S.-B."/>
        </authorList>
    </citation>
    <scope>NUCLEOTIDE SEQUENCE [LARGE SCALE GENOMIC DNA]</scope>
    <source>
        <strain evidence="2 3">MMS20-SJTR3</strain>
    </source>
</reference>
<sequence>MTRPATRFKRLSRFVRRNARANPFAIMLLSLPALCLAKSPPCESWPINVADGQLIRAGLLERENLDWRKTRAVRLSSEKIGKDRLYHKDLYRQVHHVTYYEKSGKPISVITVNDAGWEECSMSQVEVFVVSLHLEPLEPLIKGLGDSPKQ</sequence>
<evidence type="ECO:0000313" key="3">
    <source>
        <dbReference type="Proteomes" id="UP001431019"/>
    </source>
</evidence>
<evidence type="ECO:0000313" key="2">
    <source>
        <dbReference type="EMBL" id="MCC8392700.1"/>
    </source>
</evidence>
<name>A0ABS8JSG9_9BURK</name>
<accession>A0ABS8JSG9</accession>
<proteinExistence type="predicted"/>
<dbReference type="EMBL" id="JAJITD010000004">
    <property type="protein sequence ID" value="MCC8392700.1"/>
    <property type="molecule type" value="Genomic_DNA"/>
</dbReference>
<keyword evidence="3" id="KW-1185">Reference proteome</keyword>
<feature type="chain" id="PRO_5046819309" evidence="1">
    <location>
        <begin position="38"/>
        <end position="150"/>
    </location>
</feature>